<evidence type="ECO:0008006" key="3">
    <source>
        <dbReference type="Google" id="ProtNLM"/>
    </source>
</evidence>
<evidence type="ECO:0000313" key="2">
    <source>
        <dbReference type="Proteomes" id="UP000092154"/>
    </source>
</evidence>
<keyword evidence="2" id="KW-1185">Reference proteome</keyword>
<dbReference type="EMBL" id="KV448184">
    <property type="protein sequence ID" value="OAX41310.1"/>
    <property type="molecule type" value="Genomic_DNA"/>
</dbReference>
<dbReference type="AlphaFoldDB" id="A0A1B7N8Z5"/>
<dbReference type="Proteomes" id="UP000092154">
    <property type="component" value="Unassembled WGS sequence"/>
</dbReference>
<accession>A0A1B7N8Z5</accession>
<dbReference type="STRING" id="1314800.A0A1B7N8Z5"/>
<evidence type="ECO:0000313" key="1">
    <source>
        <dbReference type="EMBL" id="OAX41310.1"/>
    </source>
</evidence>
<dbReference type="Gene3D" id="3.80.10.10">
    <property type="entry name" value="Ribonuclease Inhibitor"/>
    <property type="match status" value="1"/>
</dbReference>
<protein>
    <recommendedName>
        <fullName evidence="3">F-box domain-containing protein</fullName>
    </recommendedName>
</protein>
<dbReference type="OrthoDB" id="2659974at2759"/>
<reference evidence="1 2" key="1">
    <citation type="submission" date="2016-06" db="EMBL/GenBank/DDBJ databases">
        <title>Comparative genomics of the ectomycorrhizal sister species Rhizopogon vinicolor and Rhizopogon vesiculosus (Basidiomycota: Boletales) reveals a divergence of the mating type B locus.</title>
        <authorList>
            <consortium name="DOE Joint Genome Institute"/>
            <person name="Mujic A.B."/>
            <person name="Kuo A."/>
            <person name="Tritt A."/>
            <person name="Lipzen A."/>
            <person name="Chen C."/>
            <person name="Johnson J."/>
            <person name="Sharma A."/>
            <person name="Barry K."/>
            <person name="Grigoriev I.V."/>
            <person name="Spatafora J.W."/>
        </authorList>
    </citation>
    <scope>NUCLEOTIDE SEQUENCE [LARGE SCALE GENOMIC DNA]</scope>
    <source>
        <strain evidence="1 2">AM-OR11-026</strain>
    </source>
</reference>
<proteinExistence type="predicted"/>
<organism evidence="1 2">
    <name type="scientific">Rhizopogon vinicolor AM-OR11-026</name>
    <dbReference type="NCBI Taxonomy" id="1314800"/>
    <lineage>
        <taxon>Eukaryota</taxon>
        <taxon>Fungi</taxon>
        <taxon>Dikarya</taxon>
        <taxon>Basidiomycota</taxon>
        <taxon>Agaricomycotina</taxon>
        <taxon>Agaricomycetes</taxon>
        <taxon>Agaricomycetidae</taxon>
        <taxon>Boletales</taxon>
        <taxon>Suillineae</taxon>
        <taxon>Rhizopogonaceae</taxon>
        <taxon>Rhizopogon</taxon>
    </lineage>
</organism>
<name>A0A1B7N8Z5_9AGAM</name>
<dbReference type="InParanoid" id="A0A1B7N8Z5"/>
<sequence>MAQSGLGCSTEHHSWALPPSLTSTGEYFNTETLERTPRPIKQPPPEILLEIFKFALPPAVFLDASLAAGPFSPWCLAQRTKKSIVLVCKLWCLTGTLLLYKDIHLRRVGQVAALFNTLQENPRLGMMIEAINVFCYVTHQYSVMFDKALQRILEMSPSAAHISLNMGVCEALIKTIHEYDLSGVVHLEVGEIFFPEVLPCLTQCKNLAILSIETIRGIICTDLLTLEHLQELQISWNSRSTNLNILDIIAQSWTMPCLRRFVLHQVRFALGPAFPEYIHFLDVHGKYLTTLSITAPGTCEYKRYDIKGLQMFLGRCPALKHLALVLPTYHISWAEALSHKCLRWIDIWSTPNHVPSDRAVDVECALKMQDFPQLQAIRFFDWPLLDTTGPRLPLIIPPDSGKHPGTFNWRFPGIDIQDCGGDIYREDMLYVPPSTAVCDVHGPDSMLVDSDDRSFRSASSLSYSAYDSEGDLEMLEDVFDLSGSDSEDETAIDLETTLQIYRDILNADCDL</sequence>
<dbReference type="InterPro" id="IPR032675">
    <property type="entry name" value="LRR_dom_sf"/>
</dbReference>
<dbReference type="SUPFAM" id="SSF52047">
    <property type="entry name" value="RNI-like"/>
    <property type="match status" value="1"/>
</dbReference>
<gene>
    <name evidence="1" type="ORF">K503DRAFT_854744</name>
</gene>